<evidence type="ECO:0000313" key="2">
    <source>
        <dbReference type="EMBL" id="CAI4033171.1"/>
    </source>
</evidence>
<dbReference type="EMBL" id="OX365700">
    <property type="protein sequence ID" value="CAI4033171.1"/>
    <property type="molecule type" value="Genomic_DNA"/>
</dbReference>
<dbReference type="GO" id="GO:0016491">
    <property type="term" value="F:oxidoreductase activity"/>
    <property type="evidence" value="ECO:0007669"/>
    <property type="project" value="InterPro"/>
</dbReference>
<dbReference type="RefSeq" id="WP_289270155.1">
    <property type="nucleotide sequence ID" value="NZ_OX365700.1"/>
</dbReference>
<dbReference type="Pfam" id="PF01593">
    <property type="entry name" value="Amino_oxidase"/>
    <property type="match status" value="1"/>
</dbReference>
<dbReference type="GO" id="GO:0008767">
    <property type="term" value="F:UDP-galactopyranose mutase activity"/>
    <property type="evidence" value="ECO:0007669"/>
    <property type="project" value="TreeGrafter"/>
</dbReference>
<gene>
    <name evidence="2" type="ORF">DNFV4_03604</name>
</gene>
<proteinExistence type="predicted"/>
<accession>A0AA86N289</accession>
<dbReference type="SUPFAM" id="SSF51905">
    <property type="entry name" value="FAD/NAD(P)-binding domain"/>
    <property type="match status" value="1"/>
</dbReference>
<evidence type="ECO:0000313" key="3">
    <source>
        <dbReference type="Proteomes" id="UP001179121"/>
    </source>
</evidence>
<dbReference type="PANTHER" id="PTHR21197:SF0">
    <property type="entry name" value="UDP-GALACTOPYRANOSE MUTASE"/>
    <property type="match status" value="1"/>
</dbReference>
<dbReference type="Gene3D" id="3.50.50.60">
    <property type="entry name" value="FAD/NAD(P)-binding domain"/>
    <property type="match status" value="1"/>
</dbReference>
<name>A0AA86N289_9BACT</name>
<dbReference type="InterPro" id="IPR036188">
    <property type="entry name" value="FAD/NAD-bd_sf"/>
</dbReference>
<keyword evidence="3" id="KW-1185">Reference proteome</keyword>
<dbReference type="GO" id="GO:0050660">
    <property type="term" value="F:flavin adenine dinucleotide binding"/>
    <property type="evidence" value="ECO:0007669"/>
    <property type="project" value="TreeGrafter"/>
</dbReference>
<sequence length="436" mass="49360">MIHIVGAGLAGLSTAYHLKGLPYRLHEKETEVGGLCRSYTKDGFTFDMTGHLLHFRQPDIKALVEALLAGRLTKHGRRSFIYSHRTYTEYPFQVNTHGLPPEVVRDCLLGFIATLTAKQDAAGERSLQQWILDNLGEGIAKHFMVPFNEKLWQVRLDELTADWVSWLVPKPDIKDIVNGALGIKDKAFGYNPSFLYPVQGGIKALPDAFLPFVENLALGEELVEIHTGRRRALFRNRQGCREESYESLVSTMPVTELVKRCIDLPPAVKDAAAALRWVSVYSVNLGIDRAGITDKHWIYFPEPEYPFYRAGFPMNFSPELGLPGCSSLYVEISHQPAVRIPEAELLGQVRLGLERAGILRATDTCIVQDVKDIHYAYVLFDRHRARALPEILRELERRGIHSIGRYGRWEHTSMEDAISQGRQIAARLMERWSRAA</sequence>
<dbReference type="AlphaFoldDB" id="A0AA86N289"/>
<dbReference type="KEGG" id="nti:DNFV4_03604"/>
<dbReference type="GO" id="GO:0005829">
    <property type="term" value="C:cytosol"/>
    <property type="evidence" value="ECO:0007669"/>
    <property type="project" value="TreeGrafter"/>
</dbReference>
<protein>
    <submittedName>
        <fullName evidence="2">Protoporphyrinogen oxidase</fullName>
    </submittedName>
</protein>
<evidence type="ECO:0000259" key="1">
    <source>
        <dbReference type="Pfam" id="PF01593"/>
    </source>
</evidence>
<reference evidence="2" key="1">
    <citation type="submission" date="2022-10" db="EMBL/GenBank/DDBJ databases">
        <authorList>
            <person name="Koch H."/>
        </authorList>
    </citation>
    <scope>NUCLEOTIDE SEQUENCE</scope>
    <source>
        <strain evidence="2">DNF</strain>
    </source>
</reference>
<feature type="domain" description="Amine oxidase" evidence="1">
    <location>
        <begin position="9"/>
        <end position="428"/>
    </location>
</feature>
<dbReference type="Proteomes" id="UP001179121">
    <property type="component" value="Chromosome"/>
</dbReference>
<dbReference type="InterPro" id="IPR002937">
    <property type="entry name" value="Amino_oxidase"/>
</dbReference>
<organism evidence="2 3">
    <name type="scientific">Nitrospira tepida</name>
    <dbReference type="NCBI Taxonomy" id="2973512"/>
    <lineage>
        <taxon>Bacteria</taxon>
        <taxon>Pseudomonadati</taxon>
        <taxon>Nitrospirota</taxon>
        <taxon>Nitrospiria</taxon>
        <taxon>Nitrospirales</taxon>
        <taxon>Nitrospiraceae</taxon>
        <taxon>Nitrospira</taxon>
    </lineage>
</organism>
<dbReference type="PANTHER" id="PTHR21197">
    <property type="entry name" value="UDP-GALACTOPYRANOSE MUTASE"/>
    <property type="match status" value="1"/>
</dbReference>